<dbReference type="PRINTS" id="PR00359">
    <property type="entry name" value="BP450"/>
</dbReference>
<proteinExistence type="inferred from homology"/>
<dbReference type="Proteomes" id="UP001501509">
    <property type="component" value="Unassembled WGS sequence"/>
</dbReference>
<organism evidence="3 4">
    <name type="scientific">Actinomadura fulvescens</name>
    <dbReference type="NCBI Taxonomy" id="46160"/>
    <lineage>
        <taxon>Bacteria</taxon>
        <taxon>Bacillati</taxon>
        <taxon>Actinomycetota</taxon>
        <taxon>Actinomycetes</taxon>
        <taxon>Streptosporangiales</taxon>
        <taxon>Thermomonosporaceae</taxon>
        <taxon>Actinomadura</taxon>
    </lineage>
</organism>
<keyword evidence="4" id="KW-1185">Reference proteome</keyword>
<dbReference type="CDD" id="cd11031">
    <property type="entry name" value="Cyp158A-like"/>
    <property type="match status" value="1"/>
</dbReference>
<dbReference type="InterPro" id="IPR036396">
    <property type="entry name" value="Cyt_P450_sf"/>
</dbReference>
<comment type="similarity">
    <text evidence="1 2">Belongs to the cytochrome P450 family.</text>
</comment>
<dbReference type="EMBL" id="BAAATD010000027">
    <property type="protein sequence ID" value="GAA2638952.1"/>
    <property type="molecule type" value="Genomic_DNA"/>
</dbReference>
<keyword evidence="2" id="KW-0349">Heme</keyword>
<evidence type="ECO:0000313" key="4">
    <source>
        <dbReference type="Proteomes" id="UP001501509"/>
    </source>
</evidence>
<comment type="caution">
    <text evidence="3">The sequence shown here is derived from an EMBL/GenBank/DDBJ whole genome shotgun (WGS) entry which is preliminary data.</text>
</comment>
<dbReference type="PRINTS" id="PR00385">
    <property type="entry name" value="P450"/>
</dbReference>
<dbReference type="PROSITE" id="PS00086">
    <property type="entry name" value="CYTOCHROME_P450"/>
    <property type="match status" value="1"/>
</dbReference>
<keyword evidence="2" id="KW-0479">Metal-binding</keyword>
<keyword evidence="2" id="KW-0503">Monooxygenase</keyword>
<protein>
    <submittedName>
        <fullName evidence="3">Cytochrome P450</fullName>
    </submittedName>
</protein>
<dbReference type="InterPro" id="IPR002397">
    <property type="entry name" value="Cyt_P450_B"/>
</dbReference>
<evidence type="ECO:0000256" key="1">
    <source>
        <dbReference type="ARBA" id="ARBA00010617"/>
    </source>
</evidence>
<sequence>MTAGPYPYPFSGGYEKCPSLDLDPMYAQLRETEPVAQVRTPEGEVVTLVTRHAEVRKVLGQPKLFSREHAAVADALRPEAFLVDIEGDRHRAQRDLVKDYFTAAEAEKLRPRAQQITDGLLDAMQASSQPADLIELLALPLPITIICEVLGIPAADRTQFGAWAEALVGLRPGAGEAEMVATAEAGTALADYMAKALAERAARPGSDLLTVLAQADAPQVDAKDRILLAIAVLVAGFETTASMLGNMVLLLIGRHRPAWRQLQQQPAWIPTAVDELLRLIPVDARDGMPRGTTRDTRLGDVLIPQDTAVLVARAAANRDPRCFDNPDELDLRRAPNPHLTFGHGPHLCLGAHLARMELQVALRTLIARFPDLRLAIPEPDLQWKHSTMRGLKALPVRWTRP</sequence>
<gene>
    <name evidence="3" type="ORF">GCM10010411_93840</name>
</gene>
<dbReference type="PANTHER" id="PTHR46696:SF1">
    <property type="entry name" value="CYTOCHROME P450 YJIB-RELATED"/>
    <property type="match status" value="1"/>
</dbReference>
<keyword evidence="2" id="KW-0560">Oxidoreductase</keyword>
<dbReference type="Pfam" id="PF00067">
    <property type="entry name" value="p450"/>
    <property type="match status" value="1"/>
</dbReference>
<name>A0ABP6DBV1_9ACTN</name>
<dbReference type="SUPFAM" id="SSF48264">
    <property type="entry name" value="Cytochrome P450"/>
    <property type="match status" value="1"/>
</dbReference>
<evidence type="ECO:0000313" key="3">
    <source>
        <dbReference type="EMBL" id="GAA2638952.1"/>
    </source>
</evidence>
<keyword evidence="2" id="KW-0408">Iron</keyword>
<dbReference type="InterPro" id="IPR017972">
    <property type="entry name" value="Cyt_P450_CS"/>
</dbReference>
<dbReference type="PANTHER" id="PTHR46696">
    <property type="entry name" value="P450, PUTATIVE (EUROFUNG)-RELATED"/>
    <property type="match status" value="1"/>
</dbReference>
<reference evidence="4" key="1">
    <citation type="journal article" date="2019" name="Int. J. Syst. Evol. Microbiol.">
        <title>The Global Catalogue of Microorganisms (GCM) 10K type strain sequencing project: providing services to taxonomists for standard genome sequencing and annotation.</title>
        <authorList>
            <consortium name="The Broad Institute Genomics Platform"/>
            <consortium name="The Broad Institute Genome Sequencing Center for Infectious Disease"/>
            <person name="Wu L."/>
            <person name="Ma J."/>
        </authorList>
    </citation>
    <scope>NUCLEOTIDE SEQUENCE [LARGE SCALE GENOMIC DNA]</scope>
    <source>
        <strain evidence="4">JCM 6833</strain>
    </source>
</reference>
<evidence type="ECO:0000256" key="2">
    <source>
        <dbReference type="RuleBase" id="RU000461"/>
    </source>
</evidence>
<dbReference type="InterPro" id="IPR001128">
    <property type="entry name" value="Cyt_P450"/>
</dbReference>
<dbReference type="Gene3D" id="1.10.630.10">
    <property type="entry name" value="Cytochrome P450"/>
    <property type="match status" value="1"/>
</dbReference>
<accession>A0ABP6DBV1</accession>